<feature type="domain" description="ABC transmembrane type-1" evidence="9">
    <location>
        <begin position="103"/>
        <end position="283"/>
    </location>
</feature>
<evidence type="ECO:0000256" key="7">
    <source>
        <dbReference type="RuleBase" id="RU363032"/>
    </source>
</evidence>
<dbReference type="Gene3D" id="1.10.3720.10">
    <property type="entry name" value="MetI-like"/>
    <property type="match status" value="1"/>
</dbReference>
<feature type="transmembrane region" description="Helical" evidence="7">
    <location>
        <begin position="144"/>
        <end position="163"/>
    </location>
</feature>
<feature type="transmembrane region" description="Helical" evidence="7">
    <location>
        <begin position="111"/>
        <end position="132"/>
    </location>
</feature>
<keyword evidence="11" id="KW-1185">Reference proteome</keyword>
<dbReference type="GO" id="GO:0005886">
    <property type="term" value="C:plasma membrane"/>
    <property type="evidence" value="ECO:0007669"/>
    <property type="project" value="UniProtKB-SubCell"/>
</dbReference>
<reference evidence="10" key="1">
    <citation type="journal article" date="2014" name="Int. J. Syst. Evol. Microbiol.">
        <title>Complete genome sequence of Corynebacterium casei LMG S-19264T (=DSM 44701T), isolated from a smear-ripened cheese.</title>
        <authorList>
            <consortium name="US DOE Joint Genome Institute (JGI-PGF)"/>
            <person name="Walter F."/>
            <person name="Albersmeier A."/>
            <person name="Kalinowski J."/>
            <person name="Ruckert C."/>
        </authorList>
    </citation>
    <scope>NUCLEOTIDE SEQUENCE</scope>
    <source>
        <strain evidence="10">CGMCC 4.3508</strain>
    </source>
</reference>
<dbReference type="CDD" id="cd06261">
    <property type="entry name" value="TM_PBP2"/>
    <property type="match status" value="1"/>
</dbReference>
<evidence type="ECO:0000313" key="11">
    <source>
        <dbReference type="Proteomes" id="UP000638263"/>
    </source>
</evidence>
<dbReference type="Pfam" id="PF00528">
    <property type="entry name" value="BPD_transp_1"/>
    <property type="match status" value="1"/>
</dbReference>
<dbReference type="RefSeq" id="WP_189094139.1">
    <property type="nucleotide sequence ID" value="NZ_BMMH01000002.1"/>
</dbReference>
<sequence length="300" mass="33083">MSPDARTSATPHIVDEPADSDVKRQERVDTSTESARVPRARSRFRWTPGLVVNSALGWAGFILIWYVLIWAGLVREHYLPPPHEVVRALVEGLLPDGNIQKHVWPSIRRSLVGFGLGIVVGVPLGVAIGWFKPFERVIDSVLQFFRQLSALALFPVFLLFFGLGEPSKYAIVTWAVVWPILLTTISAVKDVEKLQIDAAKSMGADQWFIFTKVVLPASIPRIFPGIRLGGAYAITVLVAAEMVGAPAGLGIFTLTMQQTFRIPEMYAGIVLLGLLGLIMNYLLVLVERRLTGWQEGITNG</sequence>
<feature type="transmembrane region" description="Helical" evidence="7">
    <location>
        <begin position="50"/>
        <end position="73"/>
    </location>
</feature>
<gene>
    <name evidence="10" type="ORF">GCM10011588_17510</name>
</gene>
<feature type="region of interest" description="Disordered" evidence="8">
    <location>
        <begin position="1"/>
        <end position="34"/>
    </location>
</feature>
<dbReference type="InterPro" id="IPR000515">
    <property type="entry name" value="MetI-like"/>
</dbReference>
<reference evidence="10" key="2">
    <citation type="submission" date="2020-09" db="EMBL/GenBank/DDBJ databases">
        <authorList>
            <person name="Sun Q."/>
            <person name="Zhou Y."/>
        </authorList>
    </citation>
    <scope>NUCLEOTIDE SEQUENCE</scope>
    <source>
        <strain evidence="10">CGMCC 4.3508</strain>
    </source>
</reference>
<evidence type="ECO:0000256" key="8">
    <source>
        <dbReference type="SAM" id="MobiDB-lite"/>
    </source>
</evidence>
<proteinExistence type="inferred from homology"/>
<comment type="subcellular location">
    <subcellularLocation>
        <location evidence="1 7">Cell membrane</location>
        <topology evidence="1 7">Multi-pass membrane protein</topology>
    </subcellularLocation>
</comment>
<dbReference type="GO" id="GO:0055085">
    <property type="term" value="P:transmembrane transport"/>
    <property type="evidence" value="ECO:0007669"/>
    <property type="project" value="InterPro"/>
</dbReference>
<comment type="similarity">
    <text evidence="7">Belongs to the binding-protein-dependent transport system permease family.</text>
</comment>
<feature type="transmembrane region" description="Helical" evidence="7">
    <location>
        <begin position="266"/>
        <end position="286"/>
    </location>
</feature>
<keyword evidence="3" id="KW-1003">Cell membrane</keyword>
<dbReference type="PROSITE" id="PS50928">
    <property type="entry name" value="ABC_TM1"/>
    <property type="match status" value="1"/>
</dbReference>
<dbReference type="EMBL" id="BMMH01000002">
    <property type="protein sequence ID" value="GGL03306.1"/>
    <property type="molecule type" value="Genomic_DNA"/>
</dbReference>
<dbReference type="InterPro" id="IPR035906">
    <property type="entry name" value="MetI-like_sf"/>
</dbReference>
<evidence type="ECO:0000256" key="5">
    <source>
        <dbReference type="ARBA" id="ARBA00022989"/>
    </source>
</evidence>
<evidence type="ECO:0000259" key="9">
    <source>
        <dbReference type="PROSITE" id="PS50928"/>
    </source>
</evidence>
<evidence type="ECO:0000256" key="6">
    <source>
        <dbReference type="ARBA" id="ARBA00023136"/>
    </source>
</evidence>
<feature type="compositionally biased region" description="Polar residues" evidence="8">
    <location>
        <begin position="1"/>
        <end position="10"/>
    </location>
</feature>
<accession>A0A917RF53</accession>
<dbReference type="PANTHER" id="PTHR30151">
    <property type="entry name" value="ALKANE SULFONATE ABC TRANSPORTER-RELATED, MEMBRANE SUBUNIT"/>
    <property type="match status" value="1"/>
</dbReference>
<evidence type="ECO:0000256" key="4">
    <source>
        <dbReference type="ARBA" id="ARBA00022692"/>
    </source>
</evidence>
<feature type="transmembrane region" description="Helical" evidence="7">
    <location>
        <begin position="169"/>
        <end position="188"/>
    </location>
</feature>
<comment type="caution">
    <text evidence="10">The sequence shown here is derived from an EMBL/GenBank/DDBJ whole genome shotgun (WGS) entry which is preliminary data.</text>
</comment>
<dbReference type="AlphaFoldDB" id="A0A917RF53"/>
<name>A0A917RF53_9NOCA</name>
<evidence type="ECO:0000313" key="10">
    <source>
        <dbReference type="EMBL" id="GGL03306.1"/>
    </source>
</evidence>
<dbReference type="SUPFAM" id="SSF161098">
    <property type="entry name" value="MetI-like"/>
    <property type="match status" value="1"/>
</dbReference>
<keyword evidence="5 7" id="KW-1133">Transmembrane helix</keyword>
<protein>
    <submittedName>
        <fullName evidence="10">ABC transporter permease</fullName>
    </submittedName>
</protein>
<evidence type="ECO:0000256" key="2">
    <source>
        <dbReference type="ARBA" id="ARBA00022448"/>
    </source>
</evidence>
<organism evidence="10 11">
    <name type="scientific">Nocardia jinanensis</name>
    <dbReference type="NCBI Taxonomy" id="382504"/>
    <lineage>
        <taxon>Bacteria</taxon>
        <taxon>Bacillati</taxon>
        <taxon>Actinomycetota</taxon>
        <taxon>Actinomycetes</taxon>
        <taxon>Mycobacteriales</taxon>
        <taxon>Nocardiaceae</taxon>
        <taxon>Nocardia</taxon>
    </lineage>
</organism>
<keyword evidence="2 7" id="KW-0813">Transport</keyword>
<feature type="transmembrane region" description="Helical" evidence="7">
    <location>
        <begin position="231"/>
        <end position="254"/>
    </location>
</feature>
<keyword evidence="4 7" id="KW-0812">Transmembrane</keyword>
<dbReference type="PANTHER" id="PTHR30151:SF0">
    <property type="entry name" value="ABC TRANSPORTER PERMEASE PROTEIN MJ0413-RELATED"/>
    <property type="match status" value="1"/>
</dbReference>
<evidence type="ECO:0000256" key="3">
    <source>
        <dbReference type="ARBA" id="ARBA00022475"/>
    </source>
</evidence>
<feature type="compositionally biased region" description="Basic and acidic residues" evidence="8">
    <location>
        <begin position="20"/>
        <end position="30"/>
    </location>
</feature>
<dbReference type="Proteomes" id="UP000638263">
    <property type="component" value="Unassembled WGS sequence"/>
</dbReference>
<evidence type="ECO:0000256" key="1">
    <source>
        <dbReference type="ARBA" id="ARBA00004651"/>
    </source>
</evidence>
<keyword evidence="6 7" id="KW-0472">Membrane</keyword>